<organism evidence="3 4">
    <name type="scientific">Brevundimonas intermedia</name>
    <dbReference type="NCBI Taxonomy" id="74315"/>
    <lineage>
        <taxon>Bacteria</taxon>
        <taxon>Pseudomonadati</taxon>
        <taxon>Pseudomonadota</taxon>
        <taxon>Alphaproteobacteria</taxon>
        <taxon>Caulobacterales</taxon>
        <taxon>Caulobacteraceae</taxon>
        <taxon>Brevundimonas</taxon>
    </lineage>
</organism>
<comment type="caution">
    <text evidence="3">The sequence shown here is derived from an EMBL/GenBank/DDBJ whole genome shotgun (WGS) entry which is preliminary data.</text>
</comment>
<evidence type="ECO:0000259" key="2">
    <source>
        <dbReference type="Pfam" id="PF00857"/>
    </source>
</evidence>
<dbReference type="PANTHER" id="PTHR43540">
    <property type="entry name" value="PEROXYUREIDOACRYLATE/UREIDOACRYLATE AMIDOHYDROLASE-RELATED"/>
    <property type="match status" value="1"/>
</dbReference>
<gene>
    <name evidence="3" type="ORF">GCM10017620_06410</name>
</gene>
<dbReference type="InterPro" id="IPR000868">
    <property type="entry name" value="Isochorismatase-like_dom"/>
</dbReference>
<proteinExistence type="predicted"/>
<dbReference type="Pfam" id="PF00857">
    <property type="entry name" value="Isochorismatase"/>
    <property type="match status" value="1"/>
</dbReference>
<dbReference type="Proteomes" id="UP001143509">
    <property type="component" value="Unassembled WGS sequence"/>
</dbReference>
<feature type="domain" description="Isochorismatase-like" evidence="2">
    <location>
        <begin position="32"/>
        <end position="167"/>
    </location>
</feature>
<protein>
    <submittedName>
        <fullName evidence="3">Isochorismatase</fullName>
    </submittedName>
</protein>
<accession>A0ABQ5T8I1</accession>
<reference evidence="3" key="1">
    <citation type="journal article" date="2014" name="Int. J. Syst. Evol. Microbiol.">
        <title>Complete genome of a new Firmicutes species belonging to the dominant human colonic microbiota ('Ruminococcus bicirculans') reveals two chromosomes and a selective capacity to utilize plant glucans.</title>
        <authorList>
            <consortium name="NISC Comparative Sequencing Program"/>
            <person name="Wegmann U."/>
            <person name="Louis P."/>
            <person name="Goesmann A."/>
            <person name="Henrissat B."/>
            <person name="Duncan S.H."/>
            <person name="Flint H.J."/>
        </authorList>
    </citation>
    <scope>NUCLEOTIDE SEQUENCE</scope>
    <source>
        <strain evidence="3">VKM B-1499</strain>
    </source>
</reference>
<evidence type="ECO:0000313" key="4">
    <source>
        <dbReference type="Proteomes" id="UP001143509"/>
    </source>
</evidence>
<dbReference type="Gene3D" id="3.40.50.850">
    <property type="entry name" value="Isochorismatase-like"/>
    <property type="match status" value="1"/>
</dbReference>
<evidence type="ECO:0000256" key="1">
    <source>
        <dbReference type="ARBA" id="ARBA00022801"/>
    </source>
</evidence>
<dbReference type="SUPFAM" id="SSF52499">
    <property type="entry name" value="Isochorismatase-like hydrolases"/>
    <property type="match status" value="1"/>
</dbReference>
<dbReference type="EMBL" id="BSFD01000002">
    <property type="protein sequence ID" value="GLK47668.1"/>
    <property type="molecule type" value="Genomic_DNA"/>
</dbReference>
<reference evidence="3" key="2">
    <citation type="submission" date="2023-01" db="EMBL/GenBank/DDBJ databases">
        <authorList>
            <person name="Sun Q."/>
            <person name="Evtushenko L."/>
        </authorList>
    </citation>
    <scope>NUCLEOTIDE SEQUENCE</scope>
    <source>
        <strain evidence="3">VKM B-1499</strain>
    </source>
</reference>
<dbReference type="InterPro" id="IPR036380">
    <property type="entry name" value="Isochorismatase-like_sf"/>
</dbReference>
<sequence length="209" mass="21904">MIDSLFIETDLPPTLWDLAGVGYAPPDLSGSTLLLIDLQNEYVSGPLALPHAADAIGRATALLLAFRAQGGQVVHVAHAGAAGGVFDRADYRGQIVTSVAPREGEAVVEKTAPNAFVGTDLEARIAPDRPLVIAGFMTHNCVASTARAAFERGFQVIVAHDACATRPLPDLDGGVLPAKALHQATLIGLADRHIHARTVKALVNRRAEA</sequence>
<evidence type="ECO:0000313" key="3">
    <source>
        <dbReference type="EMBL" id="GLK47668.1"/>
    </source>
</evidence>
<dbReference type="InterPro" id="IPR050272">
    <property type="entry name" value="Isochorismatase-like_hydrls"/>
</dbReference>
<keyword evidence="4" id="KW-1185">Reference proteome</keyword>
<dbReference type="RefSeq" id="WP_271164036.1">
    <property type="nucleotide sequence ID" value="NZ_BSFD01000002.1"/>
</dbReference>
<name>A0ABQ5T8I1_9CAUL</name>
<keyword evidence="1" id="KW-0378">Hydrolase</keyword>
<dbReference type="PANTHER" id="PTHR43540:SF15">
    <property type="entry name" value="BLR5631 PROTEIN"/>
    <property type="match status" value="1"/>
</dbReference>
<dbReference type="CDD" id="cd01014">
    <property type="entry name" value="nicotinamidase_related"/>
    <property type="match status" value="1"/>
</dbReference>